<dbReference type="EMBL" id="GL348717">
    <property type="protein sequence ID" value="EFH53090.1"/>
    <property type="molecule type" value="Genomic_DNA"/>
</dbReference>
<sequence>MASEYAVGISSEIFRRYSDGHFRHLSDGLSTNISDDFPTNISDEFSDNSSRQKFLTNFRRILFSDQKIPTNWV</sequence>
<organism evidence="2">
    <name type="scientific">Arabidopsis lyrata subsp. lyrata</name>
    <name type="common">Lyre-leaved rock-cress</name>
    <dbReference type="NCBI Taxonomy" id="81972"/>
    <lineage>
        <taxon>Eukaryota</taxon>
        <taxon>Viridiplantae</taxon>
        <taxon>Streptophyta</taxon>
        <taxon>Embryophyta</taxon>
        <taxon>Tracheophyta</taxon>
        <taxon>Spermatophyta</taxon>
        <taxon>Magnoliopsida</taxon>
        <taxon>eudicotyledons</taxon>
        <taxon>Gunneridae</taxon>
        <taxon>Pentapetalae</taxon>
        <taxon>rosids</taxon>
        <taxon>malvids</taxon>
        <taxon>Brassicales</taxon>
        <taxon>Brassicaceae</taxon>
        <taxon>Camelineae</taxon>
        <taxon>Arabidopsis</taxon>
    </lineage>
</organism>
<keyword evidence="2" id="KW-1185">Reference proteome</keyword>
<dbReference type="HOGENOM" id="CLU_2708198_0_0_1"/>
<evidence type="ECO:0000313" key="1">
    <source>
        <dbReference type="EMBL" id="EFH53090.1"/>
    </source>
</evidence>
<name>D7LQ65_ARALL</name>
<accession>D7LQ65</accession>
<dbReference type="Gramene" id="scaffold_500211.1">
    <property type="protein sequence ID" value="scaffold_500211.1"/>
    <property type="gene ID" value="scaffold_500211.1"/>
</dbReference>
<proteinExistence type="predicted"/>
<protein>
    <submittedName>
        <fullName evidence="1">Expressed protein</fullName>
    </submittedName>
</protein>
<dbReference type="AlphaFoldDB" id="D7LQ65"/>
<gene>
    <name evidence="1" type="ORF">ARALYDRAFT_904507</name>
</gene>
<reference evidence="2" key="1">
    <citation type="journal article" date="2011" name="Nat. Genet.">
        <title>The Arabidopsis lyrata genome sequence and the basis of rapid genome size change.</title>
        <authorList>
            <person name="Hu T.T."/>
            <person name="Pattyn P."/>
            <person name="Bakker E.G."/>
            <person name="Cao J."/>
            <person name="Cheng J.-F."/>
            <person name="Clark R.M."/>
            <person name="Fahlgren N."/>
            <person name="Fawcett J.A."/>
            <person name="Grimwood J."/>
            <person name="Gundlach H."/>
            <person name="Haberer G."/>
            <person name="Hollister J.D."/>
            <person name="Ossowski S."/>
            <person name="Ottilar R.P."/>
            <person name="Salamov A.A."/>
            <person name="Schneeberger K."/>
            <person name="Spannagl M."/>
            <person name="Wang X."/>
            <person name="Yang L."/>
            <person name="Nasrallah M.E."/>
            <person name="Bergelson J."/>
            <person name="Carrington J.C."/>
            <person name="Gaut B.S."/>
            <person name="Schmutz J."/>
            <person name="Mayer K.F.X."/>
            <person name="Van de Peer Y."/>
            <person name="Grigoriev I.V."/>
            <person name="Nordborg M."/>
            <person name="Weigel D."/>
            <person name="Guo Y.-L."/>
        </authorList>
    </citation>
    <scope>NUCLEOTIDE SEQUENCE [LARGE SCALE GENOMIC DNA]</scope>
    <source>
        <strain evidence="2">cv. MN47</strain>
    </source>
</reference>
<evidence type="ECO:0000313" key="2">
    <source>
        <dbReference type="Proteomes" id="UP000008694"/>
    </source>
</evidence>
<dbReference type="Proteomes" id="UP000008694">
    <property type="component" value="Unassembled WGS sequence"/>
</dbReference>